<keyword evidence="1" id="KW-0808">Transferase</keyword>
<keyword evidence="2" id="KW-0012">Acyltransferase</keyword>
<dbReference type="Proteomes" id="UP000286976">
    <property type="component" value="Unassembled WGS sequence"/>
</dbReference>
<dbReference type="InterPro" id="IPR016181">
    <property type="entry name" value="Acyl_CoA_acyltransferase"/>
</dbReference>
<proteinExistence type="predicted"/>
<gene>
    <name evidence="4" type="ORF">CWE15_09580</name>
</gene>
<dbReference type="GO" id="GO:0016747">
    <property type="term" value="F:acyltransferase activity, transferring groups other than amino-acyl groups"/>
    <property type="evidence" value="ECO:0007669"/>
    <property type="project" value="InterPro"/>
</dbReference>
<name>A0A432X024_9GAMM</name>
<accession>A0A432X024</accession>
<dbReference type="CDD" id="cd04301">
    <property type="entry name" value="NAT_SF"/>
    <property type="match status" value="1"/>
</dbReference>
<dbReference type="PROSITE" id="PS51186">
    <property type="entry name" value="GNAT"/>
    <property type="match status" value="1"/>
</dbReference>
<dbReference type="SUPFAM" id="SSF55729">
    <property type="entry name" value="Acyl-CoA N-acyltransferases (Nat)"/>
    <property type="match status" value="1"/>
</dbReference>
<dbReference type="AlphaFoldDB" id="A0A432X024"/>
<organism evidence="4 5">
    <name type="scientific">Aliidiomarina taiwanensis</name>
    <dbReference type="NCBI Taxonomy" id="946228"/>
    <lineage>
        <taxon>Bacteria</taxon>
        <taxon>Pseudomonadati</taxon>
        <taxon>Pseudomonadota</taxon>
        <taxon>Gammaproteobacteria</taxon>
        <taxon>Alteromonadales</taxon>
        <taxon>Idiomarinaceae</taxon>
        <taxon>Aliidiomarina</taxon>
    </lineage>
</organism>
<dbReference type="Gene3D" id="3.40.630.30">
    <property type="match status" value="1"/>
</dbReference>
<evidence type="ECO:0000313" key="4">
    <source>
        <dbReference type="EMBL" id="RUO39363.1"/>
    </source>
</evidence>
<dbReference type="InterPro" id="IPR000182">
    <property type="entry name" value="GNAT_dom"/>
</dbReference>
<reference evidence="4 5" key="1">
    <citation type="journal article" date="2011" name="Front. Microbiol.">
        <title>Genomic signatures of strain selection and enhancement in Bacillus atrophaeus var. globigii, a historical biowarfare simulant.</title>
        <authorList>
            <person name="Gibbons H.S."/>
            <person name="Broomall S.M."/>
            <person name="McNew L.A."/>
            <person name="Daligault H."/>
            <person name="Chapman C."/>
            <person name="Bruce D."/>
            <person name="Karavis M."/>
            <person name="Krepps M."/>
            <person name="McGregor P.A."/>
            <person name="Hong C."/>
            <person name="Park K.H."/>
            <person name="Akmal A."/>
            <person name="Feldman A."/>
            <person name="Lin J.S."/>
            <person name="Chang W.E."/>
            <person name="Higgs B.W."/>
            <person name="Demirev P."/>
            <person name="Lindquist J."/>
            <person name="Liem A."/>
            <person name="Fochler E."/>
            <person name="Read T.D."/>
            <person name="Tapia R."/>
            <person name="Johnson S."/>
            <person name="Bishop-Lilly K.A."/>
            <person name="Detter C."/>
            <person name="Han C."/>
            <person name="Sozhamannan S."/>
            <person name="Rosenzweig C.N."/>
            <person name="Skowronski E.W."/>
        </authorList>
    </citation>
    <scope>NUCLEOTIDE SEQUENCE [LARGE SCALE GENOMIC DNA]</scope>
    <source>
        <strain evidence="4 5">AIT1</strain>
    </source>
</reference>
<dbReference type="EMBL" id="PIPQ01000006">
    <property type="protein sequence ID" value="RUO39363.1"/>
    <property type="molecule type" value="Genomic_DNA"/>
</dbReference>
<evidence type="ECO:0000256" key="2">
    <source>
        <dbReference type="ARBA" id="ARBA00023315"/>
    </source>
</evidence>
<sequence>MPMKIRPALRSDISAITALEYETYSYEGYPATFIAQAIMQWPTLCIVAEDKQGDILGYALYAPADQAGSCWLMSLLISTNARGQGVGRALTVFGQSHLKELGYTRCLLTVAPENKAGIQLYESLSFVRLDFIEHALGKNEHRYLMAQAL</sequence>
<dbReference type="PANTHER" id="PTHR43072">
    <property type="entry name" value="N-ACETYLTRANSFERASE"/>
    <property type="match status" value="1"/>
</dbReference>
<comment type="caution">
    <text evidence="4">The sequence shown here is derived from an EMBL/GenBank/DDBJ whole genome shotgun (WGS) entry which is preliminary data.</text>
</comment>
<dbReference type="PANTHER" id="PTHR43072:SF51">
    <property type="entry name" value="ABC SUPERFAMILY TRANSPORT PROTEIN"/>
    <property type="match status" value="1"/>
</dbReference>
<evidence type="ECO:0000256" key="1">
    <source>
        <dbReference type="ARBA" id="ARBA00022679"/>
    </source>
</evidence>
<evidence type="ECO:0000313" key="5">
    <source>
        <dbReference type="Proteomes" id="UP000286976"/>
    </source>
</evidence>
<protein>
    <recommendedName>
        <fullName evidence="3">N-acetyltransferase domain-containing protein</fullName>
    </recommendedName>
</protein>
<feature type="domain" description="N-acetyltransferase" evidence="3">
    <location>
        <begin position="3"/>
        <end position="149"/>
    </location>
</feature>
<evidence type="ECO:0000259" key="3">
    <source>
        <dbReference type="PROSITE" id="PS51186"/>
    </source>
</evidence>
<dbReference type="Pfam" id="PF00583">
    <property type="entry name" value="Acetyltransf_1"/>
    <property type="match status" value="1"/>
</dbReference>
<keyword evidence="5" id="KW-1185">Reference proteome</keyword>